<proteinExistence type="predicted"/>
<reference evidence="1 2" key="1">
    <citation type="submission" date="2017-01" db="EMBL/GenBank/DDBJ databases">
        <title>A new Hymenobacter.</title>
        <authorList>
            <person name="Liang Y."/>
            <person name="Feng F."/>
        </authorList>
    </citation>
    <scope>NUCLEOTIDE SEQUENCE [LARGE SCALE GENOMIC DNA]</scope>
    <source>
        <strain evidence="1">MIMBbqt21</strain>
    </source>
</reference>
<keyword evidence="2" id="KW-1185">Reference proteome</keyword>
<accession>A0A243W4Z3</accession>
<dbReference type="RefSeq" id="WP_086597518.1">
    <property type="nucleotide sequence ID" value="NZ_MTSE01000064.1"/>
</dbReference>
<evidence type="ECO:0000313" key="1">
    <source>
        <dbReference type="EMBL" id="OUJ67766.1"/>
    </source>
</evidence>
<dbReference type="EMBL" id="MTSE01000064">
    <property type="protein sequence ID" value="OUJ67766.1"/>
    <property type="molecule type" value="Genomic_DNA"/>
</dbReference>
<gene>
    <name evidence="1" type="ORF">BXP70_28545</name>
</gene>
<organism evidence="1 2">
    <name type="scientific">Hymenobacter crusticola</name>
    <dbReference type="NCBI Taxonomy" id="1770526"/>
    <lineage>
        <taxon>Bacteria</taxon>
        <taxon>Pseudomonadati</taxon>
        <taxon>Bacteroidota</taxon>
        <taxon>Cytophagia</taxon>
        <taxon>Cytophagales</taxon>
        <taxon>Hymenobacteraceae</taxon>
        <taxon>Hymenobacter</taxon>
    </lineage>
</organism>
<name>A0A243W4Z3_9BACT</name>
<comment type="caution">
    <text evidence="1">The sequence shown here is derived from an EMBL/GenBank/DDBJ whole genome shotgun (WGS) entry which is preliminary data.</text>
</comment>
<evidence type="ECO:0000313" key="2">
    <source>
        <dbReference type="Proteomes" id="UP000194873"/>
    </source>
</evidence>
<sequence length="88" mass="9951">MQTLAFSWAYRLLAVLLLGFLLGLVMQCTWISPASTKRRAYRTLPAESRLDVLASLELDAGYYVHIAHLGQHSRKCRLLVHLGRPTTL</sequence>
<protein>
    <submittedName>
        <fullName evidence="1">Uncharacterized protein</fullName>
    </submittedName>
</protein>
<dbReference type="Proteomes" id="UP000194873">
    <property type="component" value="Unassembled WGS sequence"/>
</dbReference>
<dbReference type="AlphaFoldDB" id="A0A243W4Z3"/>